<keyword evidence="8 9" id="KW-0472">Membrane</keyword>
<keyword evidence="5 9" id="KW-0653">Protein transport</keyword>
<sequence length="103" mass="10455">MTVLVIVLRVLWSLLAVGIVVAVLLHAAKGDGIAAIGGSAQLFSSQKSAESNLDKVTWAAVAGFLAITLVLSAGWLEQPGASTPATAIPQTAPTLPAPEPTKK</sequence>
<dbReference type="EMBL" id="CP063845">
    <property type="protein sequence ID" value="UFP93562.1"/>
    <property type="molecule type" value="Genomic_DNA"/>
</dbReference>
<dbReference type="Pfam" id="PF03840">
    <property type="entry name" value="SecG"/>
    <property type="match status" value="1"/>
</dbReference>
<evidence type="ECO:0000256" key="2">
    <source>
        <dbReference type="ARBA" id="ARBA00008445"/>
    </source>
</evidence>
<dbReference type="RefSeq" id="WP_230840612.1">
    <property type="nucleotide sequence ID" value="NZ_CP063845.1"/>
</dbReference>
<evidence type="ECO:0000256" key="10">
    <source>
        <dbReference type="SAM" id="MobiDB-lite"/>
    </source>
</evidence>
<evidence type="ECO:0000256" key="6">
    <source>
        <dbReference type="ARBA" id="ARBA00022989"/>
    </source>
</evidence>
<keyword evidence="4 9" id="KW-0812">Transmembrane</keyword>
<feature type="region of interest" description="Disordered" evidence="10">
    <location>
        <begin position="82"/>
        <end position="103"/>
    </location>
</feature>
<feature type="transmembrane region" description="Helical" evidence="9">
    <location>
        <begin position="6"/>
        <end position="25"/>
    </location>
</feature>
<proteinExistence type="inferred from homology"/>
<comment type="similarity">
    <text evidence="2 9">Belongs to the SecG family.</text>
</comment>
<reference evidence="11 12" key="1">
    <citation type="journal article" date="2021" name="Genome Biol. Evol.">
        <title>Complete Genome Sequencing of a Novel Gloeobacter Species from a Waterfall Cave in Mexico.</title>
        <authorList>
            <person name="Saw J.H."/>
            <person name="Cardona T."/>
            <person name="Montejano G."/>
        </authorList>
    </citation>
    <scope>NUCLEOTIDE SEQUENCE [LARGE SCALE GENOMIC DNA]</scope>
    <source>
        <strain evidence="11">MG652769</strain>
    </source>
</reference>
<dbReference type="NCBIfam" id="TIGR00810">
    <property type="entry name" value="secG"/>
    <property type="match status" value="1"/>
</dbReference>
<dbReference type="Proteomes" id="UP001054846">
    <property type="component" value="Chromosome"/>
</dbReference>
<evidence type="ECO:0000313" key="11">
    <source>
        <dbReference type="EMBL" id="UFP93562.1"/>
    </source>
</evidence>
<evidence type="ECO:0000256" key="7">
    <source>
        <dbReference type="ARBA" id="ARBA00023010"/>
    </source>
</evidence>
<protein>
    <recommendedName>
        <fullName evidence="9">Protein-export membrane protein SecG</fullName>
    </recommendedName>
</protein>
<evidence type="ECO:0000256" key="3">
    <source>
        <dbReference type="ARBA" id="ARBA00022448"/>
    </source>
</evidence>
<comment type="function">
    <text evidence="9">Involved in protein export. Participates in an early event of protein translocation.</text>
</comment>
<evidence type="ECO:0000313" key="12">
    <source>
        <dbReference type="Proteomes" id="UP001054846"/>
    </source>
</evidence>
<keyword evidence="3 9" id="KW-0813">Transport</keyword>
<gene>
    <name evidence="11" type="primary">secG</name>
    <name evidence="11" type="ORF">ISF26_17465</name>
</gene>
<comment type="subcellular location">
    <subcellularLocation>
        <location evidence="9">Cell membrane</location>
        <topology evidence="9">Multi-pass membrane protein</topology>
    </subcellularLocation>
    <subcellularLocation>
        <location evidence="1">Membrane</location>
        <topology evidence="1">Multi-pass membrane protein</topology>
    </subcellularLocation>
</comment>
<accession>A0ABY3PIS2</accession>
<evidence type="ECO:0000256" key="1">
    <source>
        <dbReference type="ARBA" id="ARBA00004141"/>
    </source>
</evidence>
<keyword evidence="7 9" id="KW-0811">Translocation</keyword>
<keyword evidence="12" id="KW-1185">Reference proteome</keyword>
<name>A0ABY3PIS2_9CYAN</name>
<evidence type="ECO:0000256" key="5">
    <source>
        <dbReference type="ARBA" id="ARBA00022927"/>
    </source>
</evidence>
<evidence type="ECO:0000256" key="4">
    <source>
        <dbReference type="ARBA" id="ARBA00022692"/>
    </source>
</evidence>
<feature type="compositionally biased region" description="Low complexity" evidence="10">
    <location>
        <begin position="82"/>
        <end position="94"/>
    </location>
</feature>
<evidence type="ECO:0000256" key="9">
    <source>
        <dbReference type="RuleBase" id="RU365087"/>
    </source>
</evidence>
<evidence type="ECO:0000256" key="8">
    <source>
        <dbReference type="ARBA" id="ARBA00023136"/>
    </source>
</evidence>
<organism evidence="11 12">
    <name type="scientific">Gloeobacter morelensis MG652769</name>
    <dbReference type="NCBI Taxonomy" id="2781736"/>
    <lineage>
        <taxon>Bacteria</taxon>
        <taxon>Bacillati</taxon>
        <taxon>Cyanobacteriota</taxon>
        <taxon>Cyanophyceae</taxon>
        <taxon>Gloeobacterales</taxon>
        <taxon>Gloeobacteraceae</taxon>
        <taxon>Gloeobacter</taxon>
        <taxon>Gloeobacter morelensis</taxon>
    </lineage>
</organism>
<feature type="transmembrane region" description="Helical" evidence="9">
    <location>
        <begin position="56"/>
        <end position="76"/>
    </location>
</feature>
<keyword evidence="9" id="KW-1003">Cell membrane</keyword>
<keyword evidence="6 9" id="KW-1133">Transmembrane helix</keyword>
<dbReference type="InterPro" id="IPR004692">
    <property type="entry name" value="SecG"/>
</dbReference>